<dbReference type="OrthoDB" id="6368480at2759"/>
<dbReference type="STRING" id="6669.E9HNX3"/>
<reference evidence="1 2" key="1">
    <citation type="journal article" date="2011" name="Science">
        <title>The ecoresponsive genome of Daphnia pulex.</title>
        <authorList>
            <person name="Colbourne J.K."/>
            <person name="Pfrender M.E."/>
            <person name="Gilbert D."/>
            <person name="Thomas W.K."/>
            <person name="Tucker A."/>
            <person name="Oakley T.H."/>
            <person name="Tokishita S."/>
            <person name="Aerts A."/>
            <person name="Arnold G.J."/>
            <person name="Basu M.K."/>
            <person name="Bauer D.J."/>
            <person name="Caceres C.E."/>
            <person name="Carmel L."/>
            <person name="Casola C."/>
            <person name="Choi J.H."/>
            <person name="Detter J.C."/>
            <person name="Dong Q."/>
            <person name="Dusheyko S."/>
            <person name="Eads B.D."/>
            <person name="Frohlich T."/>
            <person name="Geiler-Samerotte K.A."/>
            <person name="Gerlach D."/>
            <person name="Hatcher P."/>
            <person name="Jogdeo S."/>
            <person name="Krijgsveld J."/>
            <person name="Kriventseva E.V."/>
            <person name="Kultz D."/>
            <person name="Laforsch C."/>
            <person name="Lindquist E."/>
            <person name="Lopez J."/>
            <person name="Manak J.R."/>
            <person name="Muller J."/>
            <person name="Pangilinan J."/>
            <person name="Patwardhan R.P."/>
            <person name="Pitluck S."/>
            <person name="Pritham E.J."/>
            <person name="Rechtsteiner A."/>
            <person name="Rho M."/>
            <person name="Rogozin I.B."/>
            <person name="Sakarya O."/>
            <person name="Salamov A."/>
            <person name="Schaack S."/>
            <person name="Shapiro H."/>
            <person name="Shiga Y."/>
            <person name="Skalitzky C."/>
            <person name="Smith Z."/>
            <person name="Souvorov A."/>
            <person name="Sung W."/>
            <person name="Tang Z."/>
            <person name="Tsuchiya D."/>
            <person name="Tu H."/>
            <person name="Vos H."/>
            <person name="Wang M."/>
            <person name="Wolf Y.I."/>
            <person name="Yamagata H."/>
            <person name="Yamada T."/>
            <person name="Ye Y."/>
            <person name="Shaw J.R."/>
            <person name="Andrews J."/>
            <person name="Crease T.J."/>
            <person name="Tang H."/>
            <person name="Lucas S.M."/>
            <person name="Robertson H.M."/>
            <person name="Bork P."/>
            <person name="Koonin E.V."/>
            <person name="Zdobnov E.M."/>
            <person name="Grigoriev I.V."/>
            <person name="Lynch M."/>
            <person name="Boore J.L."/>
        </authorList>
    </citation>
    <scope>NUCLEOTIDE SEQUENCE [LARGE SCALE GENOMIC DNA]</scope>
</reference>
<dbReference type="InParanoid" id="E9HNX3"/>
<dbReference type="EMBL" id="GL732700">
    <property type="protein sequence ID" value="EFX66538.1"/>
    <property type="molecule type" value="Genomic_DNA"/>
</dbReference>
<keyword evidence="2" id="KW-1185">Reference proteome</keyword>
<dbReference type="Proteomes" id="UP000000305">
    <property type="component" value="Unassembled WGS sequence"/>
</dbReference>
<sequence length="137" mass="15994">MDQKVYHSILVHTAIPEGKRLIGKGFVFQEDNDPKHASTLCRGYLKKRRNQCLQMVLGDVVRMVWPPQNPDLNPMEAMWDYIDSKLNRSVRTSQDKMWQMVQDVWNSIPAKILKKYIFSMKKRCKAVIAAKGGHTRY</sequence>
<dbReference type="GO" id="GO:0003676">
    <property type="term" value="F:nucleic acid binding"/>
    <property type="evidence" value="ECO:0007669"/>
    <property type="project" value="InterPro"/>
</dbReference>
<organism evidence="1 2">
    <name type="scientific">Daphnia pulex</name>
    <name type="common">Water flea</name>
    <dbReference type="NCBI Taxonomy" id="6669"/>
    <lineage>
        <taxon>Eukaryota</taxon>
        <taxon>Metazoa</taxon>
        <taxon>Ecdysozoa</taxon>
        <taxon>Arthropoda</taxon>
        <taxon>Crustacea</taxon>
        <taxon>Branchiopoda</taxon>
        <taxon>Diplostraca</taxon>
        <taxon>Cladocera</taxon>
        <taxon>Anomopoda</taxon>
        <taxon>Daphniidae</taxon>
        <taxon>Daphnia</taxon>
    </lineage>
</organism>
<name>E9HNX3_DAPPU</name>
<protein>
    <recommendedName>
        <fullName evidence="3">Tc1-like transposase DDE domain-containing protein</fullName>
    </recommendedName>
</protein>
<gene>
    <name evidence="1" type="ORF">DAPPUDRAFT_116209</name>
</gene>
<dbReference type="InterPro" id="IPR036397">
    <property type="entry name" value="RNaseH_sf"/>
</dbReference>
<dbReference type="eggNOG" id="KOG4740">
    <property type="taxonomic scope" value="Eukaryota"/>
</dbReference>
<dbReference type="OMA" id="NARCYTA"/>
<evidence type="ECO:0000313" key="2">
    <source>
        <dbReference type="Proteomes" id="UP000000305"/>
    </source>
</evidence>
<dbReference type="KEGG" id="dpx:DAPPUDRAFT_116209"/>
<evidence type="ECO:0000313" key="1">
    <source>
        <dbReference type="EMBL" id="EFX66538.1"/>
    </source>
</evidence>
<evidence type="ECO:0008006" key="3">
    <source>
        <dbReference type="Google" id="ProtNLM"/>
    </source>
</evidence>
<accession>E9HNX3</accession>
<dbReference type="PhylomeDB" id="E9HNX3"/>
<proteinExistence type="predicted"/>
<dbReference type="HOGENOM" id="CLU_033666_12_0_1"/>
<dbReference type="Gene3D" id="3.30.420.10">
    <property type="entry name" value="Ribonuclease H-like superfamily/Ribonuclease H"/>
    <property type="match status" value="1"/>
</dbReference>
<dbReference type="AlphaFoldDB" id="E9HNX3"/>